<dbReference type="InterPro" id="IPR013212">
    <property type="entry name" value="Mad3/Bub1_I"/>
</dbReference>
<keyword evidence="4" id="KW-0137">Centromere</keyword>
<evidence type="ECO:0000256" key="1">
    <source>
        <dbReference type="ARBA" id="ARBA00004629"/>
    </source>
</evidence>
<dbReference type="Pfam" id="PF00069">
    <property type="entry name" value="Pkinase"/>
    <property type="match status" value="1"/>
</dbReference>
<evidence type="ECO:0000259" key="7">
    <source>
        <dbReference type="PROSITE" id="PS51489"/>
    </source>
</evidence>
<reference evidence="8 9" key="1">
    <citation type="journal article" date="2009" name="PLoS Pathog.">
        <title>Draft genome sequencing of giardia intestinalis assemblage B isolate GS: is human giardiasis caused by two different species?</title>
        <authorList>
            <person name="Franzen O."/>
            <person name="Jerlstrom-Hultqvist J."/>
            <person name="Castro E."/>
            <person name="Sherwood E."/>
            <person name="Ankarklev J."/>
            <person name="Reiner D.S."/>
            <person name="Palm D."/>
            <person name="Andersson J.O."/>
            <person name="Andersson B."/>
            <person name="Svard S.G."/>
        </authorList>
    </citation>
    <scope>NUCLEOTIDE SEQUENCE [LARGE SCALE GENOMIC DNA]</scope>
    <source>
        <strain evidence="9">ATCC 50581 / GS clone H7</strain>
    </source>
</reference>
<evidence type="ECO:0000256" key="4">
    <source>
        <dbReference type="ARBA" id="ARBA00023328"/>
    </source>
</evidence>
<dbReference type="GO" id="GO:0004672">
    <property type="term" value="F:protein kinase activity"/>
    <property type="evidence" value="ECO:0007669"/>
    <property type="project" value="InterPro"/>
</dbReference>
<comment type="caution">
    <text evidence="8">The sequence shown here is derived from an EMBL/GenBank/DDBJ whole genome shotgun (WGS) entry which is preliminary data.</text>
</comment>
<dbReference type="GO" id="GO:0051754">
    <property type="term" value="P:meiotic sister chromatid cohesion, centromeric"/>
    <property type="evidence" value="ECO:0007669"/>
    <property type="project" value="TreeGrafter"/>
</dbReference>
<dbReference type="GO" id="GO:0032991">
    <property type="term" value="C:protein-containing complex"/>
    <property type="evidence" value="ECO:0007669"/>
    <property type="project" value="UniProtKB-ARBA"/>
</dbReference>
<evidence type="ECO:0000256" key="2">
    <source>
        <dbReference type="ARBA" id="ARBA00022454"/>
    </source>
</evidence>
<evidence type="ECO:0000256" key="5">
    <source>
        <dbReference type="PROSITE-ProRule" id="PRU10141"/>
    </source>
</evidence>
<gene>
    <name evidence="8" type="ORF">GL50581_185</name>
</gene>
<dbReference type="OMA" id="ASCIWYM"/>
<keyword evidence="8" id="KW-0808">Transferase</keyword>
<sequence>MEATLNCGSVSSSEEPELKRCLTDGKMAMLKERVMRIMTLQHDRFPDDPQKVEASMQERVSLFYEIQGLFQLRPTTQLQRLLQDLCRSTITYAQKHSELLNDRRVVVLALAYQCLFSNQAEIIAYYDAHHIGRKVPELYCQAGVYYEFQVCDISRAIYYYTLGYNNCTSPRAKKVFKTSIRRLKAISYTAEESRLFVWAPETSPQNLSITNVSAELCTVHESCSSPSELNGQKPIRSRVRCKTLPIFILTYSETANSFISPEEQHLLDLHMCFVGRLIARKQLENLNPYSQLANDPHIISRMVYTLSPRCPILLYTSRQGPTQSDLVISNIIEPYYIPRAFYFALVDMAPSLQKSRIVLTFMEEVDVFPTNPEIGSTLMICPYQVSGMIDAPYPVVYPKLDSYRSANERDEGINQDAREDVSMEVSTENTPNDQQSNCTFEEDDPRHKANCKILLTLTELLGAGAFGKVFAADALHSSRPDQLVKVAVKFFTRKKDSIVVEIGERAVCAISTSFLREIYSLSALTLRLADSLSDCLYTRFIASIVNNQGLGAFVMEYIPGVTLFELCKQCYDRSERGLTCLPEDVILWISYLMIKTVKTFHEANIVHTDIKVDNWLVTVSTDAMLSGSLKRKGERSGRSAKQKARAHSTIKQEAEWCEHEAEKHPALKQEEDSDYGEDNEFLVPVACDFGKAVDASLFTLNDVAVRFHYTSMSVVTPCPIVEKHWLYEPDYSGVASCIWYMITGTSVKPSDLSVHRIDGVRTVEVALPSKRYWKHVDLLTSLLSQLFSFSTDMCESYSTQRRFLSDFTGRLLKLIESAIEFSEVVQFTETQIKSRGLGISQWKRRYS</sequence>
<dbReference type="GO" id="GO:0007094">
    <property type="term" value="P:mitotic spindle assembly checkpoint signaling"/>
    <property type="evidence" value="ECO:0007669"/>
    <property type="project" value="InterPro"/>
</dbReference>
<dbReference type="VEuPathDB" id="GiardiaDB:GL50581_185"/>
<keyword evidence="5" id="KW-0547">Nucleotide-binding</keyword>
<accession>C6LN83</accession>
<dbReference type="PROSITE" id="PS50011">
    <property type="entry name" value="PROTEIN_KINASE_DOM"/>
    <property type="match status" value="1"/>
</dbReference>
<dbReference type="SMART" id="SM00220">
    <property type="entry name" value="S_TKc"/>
    <property type="match status" value="1"/>
</dbReference>
<organism evidence="8 9">
    <name type="scientific">Giardia intestinalis (strain ATCC 50581 / GS clone H7)</name>
    <name type="common">Giardia lamblia</name>
    <dbReference type="NCBI Taxonomy" id="598745"/>
    <lineage>
        <taxon>Eukaryota</taxon>
        <taxon>Metamonada</taxon>
        <taxon>Diplomonadida</taxon>
        <taxon>Hexamitidae</taxon>
        <taxon>Giardiinae</taxon>
        <taxon>Giardia</taxon>
    </lineage>
</organism>
<dbReference type="Gene3D" id="1.10.510.10">
    <property type="entry name" value="Transferase(Phosphotransferase) domain 1"/>
    <property type="match status" value="1"/>
</dbReference>
<evidence type="ECO:0000313" key="9">
    <source>
        <dbReference type="Proteomes" id="UP000002488"/>
    </source>
</evidence>
<evidence type="ECO:0000259" key="6">
    <source>
        <dbReference type="PROSITE" id="PS50011"/>
    </source>
</evidence>
<dbReference type="InterPro" id="IPR015661">
    <property type="entry name" value="Bub1/Mad3"/>
</dbReference>
<dbReference type="AlphaFoldDB" id="C6LN83"/>
<feature type="domain" description="Protein kinase" evidence="6">
    <location>
        <begin position="455"/>
        <end position="808"/>
    </location>
</feature>
<keyword evidence="5" id="KW-0067">ATP-binding</keyword>
<dbReference type="PROSITE" id="PS51489">
    <property type="entry name" value="BUB1_N"/>
    <property type="match status" value="1"/>
</dbReference>
<dbReference type="Proteomes" id="UP000002488">
    <property type="component" value="Unassembled WGS sequence"/>
</dbReference>
<evidence type="ECO:0000256" key="3">
    <source>
        <dbReference type="ARBA" id="ARBA00022838"/>
    </source>
</evidence>
<keyword evidence="2" id="KW-0158">Chromosome</keyword>
<feature type="domain" description="BUB1 N-terminal" evidence="7">
    <location>
        <begin position="46"/>
        <end position="208"/>
    </location>
</feature>
<dbReference type="GO" id="GO:0000776">
    <property type="term" value="C:kinetochore"/>
    <property type="evidence" value="ECO:0007669"/>
    <property type="project" value="UniProtKB-KW"/>
</dbReference>
<dbReference type="InterPro" id="IPR011009">
    <property type="entry name" value="Kinase-like_dom_sf"/>
</dbReference>
<dbReference type="GO" id="GO:0005524">
    <property type="term" value="F:ATP binding"/>
    <property type="evidence" value="ECO:0007669"/>
    <property type="project" value="UniProtKB-UniRule"/>
</dbReference>
<dbReference type="InterPro" id="IPR000719">
    <property type="entry name" value="Prot_kinase_dom"/>
</dbReference>
<keyword evidence="8" id="KW-0418">Kinase</keyword>
<dbReference type="PANTHER" id="PTHR14030">
    <property type="entry name" value="MITOTIC CHECKPOINT SERINE/THREONINE-PROTEIN KINASE BUB1"/>
    <property type="match status" value="1"/>
</dbReference>
<dbReference type="PROSITE" id="PS00107">
    <property type="entry name" value="PROTEIN_KINASE_ATP"/>
    <property type="match status" value="1"/>
</dbReference>
<dbReference type="PANTHER" id="PTHR14030:SF4">
    <property type="entry name" value="BUB1 KINASE, ISOFORM A-RELATED"/>
    <property type="match status" value="1"/>
</dbReference>
<comment type="subcellular location">
    <subcellularLocation>
        <location evidence="1">Chromosome</location>
        <location evidence="1">Centromere</location>
        <location evidence="1">Kinetochore</location>
    </subcellularLocation>
</comment>
<dbReference type="EMBL" id="ACGJ01000263">
    <property type="protein sequence ID" value="EET02514.1"/>
    <property type="molecule type" value="Genomic_DNA"/>
</dbReference>
<name>C6LN83_GIAIB</name>
<proteinExistence type="predicted"/>
<evidence type="ECO:0000313" key="8">
    <source>
        <dbReference type="EMBL" id="EET02514.1"/>
    </source>
</evidence>
<keyword evidence="3" id="KW-0995">Kinetochore</keyword>
<protein>
    <submittedName>
        <fullName evidence="8">Kinase</fullName>
    </submittedName>
</protein>
<dbReference type="InterPro" id="IPR017441">
    <property type="entry name" value="Protein_kinase_ATP_BS"/>
</dbReference>
<feature type="binding site" evidence="5">
    <location>
        <position position="489"/>
    </location>
    <ligand>
        <name>ATP</name>
        <dbReference type="ChEBI" id="CHEBI:30616"/>
    </ligand>
</feature>
<dbReference type="SUPFAM" id="SSF56112">
    <property type="entry name" value="Protein kinase-like (PK-like)"/>
    <property type="match status" value="1"/>
</dbReference>
<dbReference type="Gene3D" id="1.25.40.430">
    <property type="match status" value="1"/>
</dbReference>
<dbReference type="OrthoDB" id="248495at2759"/>